<dbReference type="Proteomes" id="UP001386955">
    <property type="component" value="Unassembled WGS sequence"/>
</dbReference>
<keyword evidence="3" id="KW-1185">Reference proteome</keyword>
<evidence type="ECO:0000313" key="2">
    <source>
        <dbReference type="EMBL" id="KAK7410920.1"/>
    </source>
</evidence>
<reference evidence="2 3" key="1">
    <citation type="submission" date="2024-01" db="EMBL/GenBank/DDBJ databases">
        <title>The genomes of 5 underutilized Papilionoideae crops provide insights into root nodulation and disease resistanc.</title>
        <authorList>
            <person name="Jiang F."/>
        </authorList>
    </citation>
    <scope>NUCLEOTIDE SEQUENCE [LARGE SCALE GENOMIC DNA]</scope>
    <source>
        <strain evidence="2">DUOXIRENSHENG_FW03</strain>
        <tissue evidence="2">Leaves</tissue>
    </source>
</reference>
<organism evidence="2 3">
    <name type="scientific">Psophocarpus tetragonolobus</name>
    <name type="common">Winged bean</name>
    <name type="synonym">Dolichos tetragonolobus</name>
    <dbReference type="NCBI Taxonomy" id="3891"/>
    <lineage>
        <taxon>Eukaryota</taxon>
        <taxon>Viridiplantae</taxon>
        <taxon>Streptophyta</taxon>
        <taxon>Embryophyta</taxon>
        <taxon>Tracheophyta</taxon>
        <taxon>Spermatophyta</taxon>
        <taxon>Magnoliopsida</taxon>
        <taxon>eudicotyledons</taxon>
        <taxon>Gunneridae</taxon>
        <taxon>Pentapetalae</taxon>
        <taxon>rosids</taxon>
        <taxon>fabids</taxon>
        <taxon>Fabales</taxon>
        <taxon>Fabaceae</taxon>
        <taxon>Papilionoideae</taxon>
        <taxon>50 kb inversion clade</taxon>
        <taxon>NPAAA clade</taxon>
        <taxon>indigoferoid/millettioid clade</taxon>
        <taxon>Phaseoleae</taxon>
        <taxon>Psophocarpus</taxon>
    </lineage>
</organism>
<sequence>MVLTPAKLPRNRTRECEYDIYRHLQESNRFLKSRTKKVKYFNTLLKNFVCKDPECVDPDLVQFMDALRGIVKSKIENISEEKDTDDGEEDVMVDPQYKYFMDHVRHHGKSYVLDIPEDGVCVVYEPELSSFENTAICTTHYVNPVSNQDVNACSETKKHVNAIANSHSSDVISNQVKRRGRSKGVKLSLAMNGNVKSSDMTSKPPKHVSNSMGKRKSKRQKTPSGSAELGIKDSDGAVTDKRRALRSKIVKHCSQISNKTNASTSFKEKLMEELRAPYCEEEYKRLLHDITVRKPVQHHKDLRGRIKIYEEQYLGKSFLDHNVDLAKKIETARDDHPRVLNLLRGYFYWLKNLSHEEAFTPWTDPSCLDVLPQQLKG</sequence>
<dbReference type="PANTHER" id="PTHR34194">
    <property type="entry name" value="F14J8.16 PROTEIN"/>
    <property type="match status" value="1"/>
</dbReference>
<name>A0AAN9T065_PSOTE</name>
<proteinExistence type="predicted"/>
<gene>
    <name evidence="2" type="ORF">VNO78_02146</name>
</gene>
<evidence type="ECO:0000313" key="3">
    <source>
        <dbReference type="Proteomes" id="UP001386955"/>
    </source>
</evidence>
<protein>
    <submittedName>
        <fullName evidence="2">Uncharacterized protein</fullName>
    </submittedName>
</protein>
<comment type="caution">
    <text evidence="2">The sequence shown here is derived from an EMBL/GenBank/DDBJ whole genome shotgun (WGS) entry which is preliminary data.</text>
</comment>
<dbReference type="EMBL" id="JAYMYS010000001">
    <property type="protein sequence ID" value="KAK7410920.1"/>
    <property type="molecule type" value="Genomic_DNA"/>
</dbReference>
<dbReference type="AlphaFoldDB" id="A0AAN9T065"/>
<feature type="region of interest" description="Disordered" evidence="1">
    <location>
        <begin position="191"/>
        <end position="237"/>
    </location>
</feature>
<evidence type="ECO:0000256" key="1">
    <source>
        <dbReference type="SAM" id="MobiDB-lite"/>
    </source>
</evidence>
<dbReference type="PANTHER" id="PTHR34194:SF2">
    <property type="entry name" value="F14J8.16 PROTEIN"/>
    <property type="match status" value="1"/>
</dbReference>
<accession>A0AAN9T065</accession>